<gene>
    <name evidence="2" type="ORF">PhaeoP88_04434</name>
</gene>
<protein>
    <recommendedName>
        <fullName evidence="1">Integrase catalytic domain-containing protein</fullName>
    </recommendedName>
</protein>
<dbReference type="InterPro" id="IPR036397">
    <property type="entry name" value="RNaseH_sf"/>
</dbReference>
<sequence>MGVPRLPPEAVPYCIHTIPTDNGIQLAKQPRNQNTDYSPQMRFDMNCEAHGIGHRLTKPDHPWISGQIDRMKRTIKDVPLNAFTTNVTISFAATLPTS</sequence>
<dbReference type="Proteomes" id="UP000236447">
    <property type="component" value="Plasmid pP88_d"/>
</dbReference>
<dbReference type="GO" id="GO:0015074">
    <property type="term" value="P:DNA integration"/>
    <property type="evidence" value="ECO:0007669"/>
    <property type="project" value="InterPro"/>
</dbReference>
<feature type="domain" description="Integrase catalytic" evidence="1">
    <location>
        <begin position="1"/>
        <end position="98"/>
    </location>
</feature>
<evidence type="ECO:0000313" key="3">
    <source>
        <dbReference type="Proteomes" id="UP000236447"/>
    </source>
</evidence>
<geneLocation type="plasmid" evidence="3">
    <name>pp88_d</name>
</geneLocation>
<reference evidence="2 3" key="1">
    <citation type="journal article" date="2017" name="Front. Microbiol.">
        <title>Phaeobacter piscinae sp. nov., a species of the Roseobacter group and potential aquaculture probiont.</title>
        <authorList>
            <person name="Sonnenschein E.C."/>
            <person name="Phippen C.B.W."/>
            <person name="Nielsen K.F."/>
            <person name="Mateiu R.V."/>
            <person name="Melchiorsen J."/>
            <person name="Gram L."/>
            <person name="Overmann J."/>
            <person name="Freese H.M."/>
        </authorList>
    </citation>
    <scope>NUCLEOTIDE SEQUENCE [LARGE SCALE GENOMIC DNA]</scope>
    <source>
        <strain evidence="2 3">P88</strain>
        <plasmid evidence="3">pp88_d</plasmid>
    </source>
</reference>
<dbReference type="SUPFAM" id="SSF53098">
    <property type="entry name" value="Ribonuclease H-like"/>
    <property type="match status" value="1"/>
</dbReference>
<dbReference type="PROSITE" id="PS50994">
    <property type="entry name" value="INTEGRASE"/>
    <property type="match status" value="1"/>
</dbReference>
<organism evidence="2 3">
    <name type="scientific">Phaeobacter inhibens</name>
    <dbReference type="NCBI Taxonomy" id="221822"/>
    <lineage>
        <taxon>Bacteria</taxon>
        <taxon>Pseudomonadati</taxon>
        <taxon>Pseudomonadota</taxon>
        <taxon>Alphaproteobacteria</taxon>
        <taxon>Rhodobacterales</taxon>
        <taxon>Roseobacteraceae</taxon>
        <taxon>Phaeobacter</taxon>
    </lineage>
</organism>
<dbReference type="InterPro" id="IPR001584">
    <property type="entry name" value="Integrase_cat-core"/>
</dbReference>
<dbReference type="AlphaFoldDB" id="A0A2I7KGP0"/>
<reference evidence="2 3" key="2">
    <citation type="journal article" date="2017" name="Genome Biol. Evol.">
        <title>Trajectories and Drivers of Genome Evolution in Surface-Associated Marine Phaeobacter.</title>
        <authorList>
            <person name="Freese H.M."/>
            <person name="Sikorski J."/>
            <person name="Bunk B."/>
            <person name="Scheuner C."/>
            <person name="Meier-Kolthoff J.P."/>
            <person name="Sproer C."/>
            <person name="Gram L."/>
            <person name="Overmann J."/>
        </authorList>
    </citation>
    <scope>NUCLEOTIDE SEQUENCE [LARGE SCALE GENOMIC DNA]</scope>
    <source>
        <strain evidence="2 3">P88</strain>
        <plasmid evidence="3">pp88_d</plasmid>
    </source>
</reference>
<dbReference type="Gene3D" id="3.30.420.10">
    <property type="entry name" value="Ribonuclease H-like superfamily/Ribonuclease H"/>
    <property type="match status" value="1"/>
</dbReference>
<evidence type="ECO:0000313" key="2">
    <source>
        <dbReference type="EMBL" id="AUR01746.1"/>
    </source>
</evidence>
<name>A0A2I7KGP0_9RHOB</name>
<evidence type="ECO:0000259" key="1">
    <source>
        <dbReference type="PROSITE" id="PS50994"/>
    </source>
</evidence>
<keyword evidence="2" id="KW-0614">Plasmid</keyword>
<dbReference type="GO" id="GO:0003676">
    <property type="term" value="F:nucleic acid binding"/>
    <property type="evidence" value="ECO:0007669"/>
    <property type="project" value="InterPro"/>
</dbReference>
<dbReference type="InterPro" id="IPR012337">
    <property type="entry name" value="RNaseH-like_sf"/>
</dbReference>
<proteinExistence type="predicted"/>
<dbReference type="EMBL" id="CP010729">
    <property type="protein sequence ID" value="AUR01746.1"/>
    <property type="molecule type" value="Genomic_DNA"/>
</dbReference>
<accession>A0A2I7KGP0</accession>